<accession>A0A9P7CVU4</accession>
<sequence>LSRASSLSTRNSVRSAPNQGVATSQHRRATIDLSDKLDNTNGEAPHESYPRRSASLTYGAAPQHLGNSLGSARSRSKRTPKAGTIHPLPANGTTSVSLMSIVEDVARQNRNGRGATATGSSSPPPSTAKLEVPRAPIPGVPINASSSSKLSDDRLPIRSGSLDIPRAPGSVFSASQSFPVDFGAQATARPKYETPPRRPSIGTRSGPASGSESRKTSRPAVSPLRSALRNSSRTPSPSPAQLSEIRKRGADVRAEEDDKPRGRTPEREDPEERTPRPARPGQASELNDISIRDSVSMTSISSYRTADESPIEGESAPPAPQHDTESSTVSTETPTRRKSVRVSLQPTFSPTPPALEDDEARGRYPWSSTKDCNNHDESSEPVIWQDSSDEDEEYSRARKLLSRAGKKDKGKKKNV</sequence>
<name>A0A9P7CVU4_9AGAM</name>
<gene>
    <name evidence="2" type="ORF">EV702DRAFT_981789</name>
</gene>
<feature type="compositionally biased region" description="Basic residues" evidence="1">
    <location>
        <begin position="397"/>
        <end position="415"/>
    </location>
</feature>
<evidence type="ECO:0000313" key="2">
    <source>
        <dbReference type="EMBL" id="KAG1765031.1"/>
    </source>
</evidence>
<evidence type="ECO:0000256" key="1">
    <source>
        <dbReference type="SAM" id="MobiDB-lite"/>
    </source>
</evidence>
<dbReference type="OrthoDB" id="3358861at2759"/>
<feature type="non-terminal residue" evidence="2">
    <location>
        <position position="1"/>
    </location>
</feature>
<feature type="compositionally biased region" description="Polar residues" evidence="1">
    <location>
        <begin position="228"/>
        <end position="241"/>
    </location>
</feature>
<feature type="compositionally biased region" description="Polar residues" evidence="1">
    <location>
        <begin position="293"/>
        <end position="304"/>
    </location>
</feature>
<feature type="compositionally biased region" description="Basic and acidic residues" evidence="1">
    <location>
        <begin position="29"/>
        <end position="50"/>
    </location>
</feature>
<reference evidence="2" key="1">
    <citation type="journal article" date="2020" name="New Phytol.">
        <title>Comparative genomics reveals dynamic genome evolution in host specialist ectomycorrhizal fungi.</title>
        <authorList>
            <person name="Lofgren L.A."/>
            <person name="Nguyen N.H."/>
            <person name="Vilgalys R."/>
            <person name="Ruytinx J."/>
            <person name="Liao H.L."/>
            <person name="Branco S."/>
            <person name="Kuo A."/>
            <person name="LaButti K."/>
            <person name="Lipzen A."/>
            <person name="Andreopoulos W."/>
            <person name="Pangilinan J."/>
            <person name="Riley R."/>
            <person name="Hundley H."/>
            <person name="Na H."/>
            <person name="Barry K."/>
            <person name="Grigoriev I.V."/>
            <person name="Stajich J.E."/>
            <person name="Kennedy P.G."/>
        </authorList>
    </citation>
    <scope>NUCLEOTIDE SEQUENCE</scope>
    <source>
        <strain evidence="2">DOB743</strain>
    </source>
</reference>
<feature type="compositionally biased region" description="Polar residues" evidence="1">
    <location>
        <begin position="1"/>
        <end position="24"/>
    </location>
</feature>
<evidence type="ECO:0000313" key="3">
    <source>
        <dbReference type="Proteomes" id="UP000714275"/>
    </source>
</evidence>
<protein>
    <submittedName>
        <fullName evidence="2">Uncharacterized protein</fullName>
    </submittedName>
</protein>
<organism evidence="2 3">
    <name type="scientific">Suillus placidus</name>
    <dbReference type="NCBI Taxonomy" id="48579"/>
    <lineage>
        <taxon>Eukaryota</taxon>
        <taxon>Fungi</taxon>
        <taxon>Dikarya</taxon>
        <taxon>Basidiomycota</taxon>
        <taxon>Agaricomycotina</taxon>
        <taxon>Agaricomycetes</taxon>
        <taxon>Agaricomycetidae</taxon>
        <taxon>Boletales</taxon>
        <taxon>Suillineae</taxon>
        <taxon>Suillaceae</taxon>
        <taxon>Suillus</taxon>
    </lineage>
</organism>
<feature type="region of interest" description="Disordered" evidence="1">
    <location>
        <begin position="111"/>
        <end position="415"/>
    </location>
</feature>
<proteinExistence type="predicted"/>
<dbReference type="AlphaFoldDB" id="A0A9P7CVU4"/>
<keyword evidence="3" id="KW-1185">Reference proteome</keyword>
<dbReference type="EMBL" id="JABBWD010000115">
    <property type="protein sequence ID" value="KAG1765031.1"/>
    <property type="molecule type" value="Genomic_DNA"/>
</dbReference>
<feature type="compositionally biased region" description="Polar residues" evidence="1">
    <location>
        <begin position="202"/>
        <end position="211"/>
    </location>
</feature>
<comment type="caution">
    <text evidence="2">The sequence shown here is derived from an EMBL/GenBank/DDBJ whole genome shotgun (WGS) entry which is preliminary data.</text>
</comment>
<feature type="region of interest" description="Disordered" evidence="1">
    <location>
        <begin position="1"/>
        <end position="94"/>
    </location>
</feature>
<dbReference type="Proteomes" id="UP000714275">
    <property type="component" value="Unassembled WGS sequence"/>
</dbReference>
<feature type="compositionally biased region" description="Basic and acidic residues" evidence="1">
    <location>
        <begin position="244"/>
        <end position="275"/>
    </location>
</feature>